<dbReference type="GO" id="GO:0006397">
    <property type="term" value="P:mRNA processing"/>
    <property type="evidence" value="ECO:0007669"/>
    <property type="project" value="UniProtKB-KW"/>
</dbReference>
<dbReference type="GO" id="GO:0003723">
    <property type="term" value="F:RNA binding"/>
    <property type="evidence" value="ECO:0007669"/>
    <property type="project" value="UniProtKB-UniRule"/>
</dbReference>
<dbReference type="Gene3D" id="3.30.70.330">
    <property type="match status" value="1"/>
</dbReference>
<evidence type="ECO:0000256" key="3">
    <source>
        <dbReference type="ARBA" id="ARBA00023187"/>
    </source>
</evidence>
<dbReference type="InterPro" id="IPR000504">
    <property type="entry name" value="RRM_dom"/>
</dbReference>
<dbReference type="Proteomes" id="UP000265520">
    <property type="component" value="Unassembled WGS sequence"/>
</dbReference>
<dbReference type="SMART" id="SM00360">
    <property type="entry name" value="RRM"/>
    <property type="match status" value="1"/>
</dbReference>
<evidence type="ECO:0000313" key="7">
    <source>
        <dbReference type="Proteomes" id="UP000265520"/>
    </source>
</evidence>
<dbReference type="PANTHER" id="PTHR23147">
    <property type="entry name" value="SERINE/ARGININE RICH SPLICING FACTOR"/>
    <property type="match status" value="1"/>
</dbReference>
<dbReference type="GO" id="GO:0005681">
    <property type="term" value="C:spliceosomal complex"/>
    <property type="evidence" value="ECO:0007669"/>
    <property type="project" value="UniProtKB-KW"/>
</dbReference>
<proteinExistence type="predicted"/>
<reference evidence="6 7" key="1">
    <citation type="journal article" date="2018" name="Front. Plant Sci.">
        <title>Red Clover (Trifolium pratense) and Zigzag Clover (T. medium) - A Picture of Genomic Similarities and Differences.</title>
        <authorList>
            <person name="Dluhosova J."/>
            <person name="Istvanek J."/>
            <person name="Nedelnik J."/>
            <person name="Repkova J."/>
        </authorList>
    </citation>
    <scope>NUCLEOTIDE SEQUENCE [LARGE SCALE GENOMIC DNA]</scope>
    <source>
        <strain evidence="7">cv. 10/8</strain>
        <tissue evidence="6">Leaf</tissue>
    </source>
</reference>
<dbReference type="EMBL" id="LXQA010003635">
    <property type="protein sequence ID" value="MCH82398.1"/>
    <property type="molecule type" value="Genomic_DNA"/>
</dbReference>
<gene>
    <name evidence="6" type="ORF">A2U01_0003203</name>
</gene>
<keyword evidence="3" id="KW-0508">mRNA splicing</keyword>
<evidence type="ECO:0000259" key="5">
    <source>
        <dbReference type="PROSITE" id="PS50102"/>
    </source>
</evidence>
<dbReference type="PROSITE" id="PS50102">
    <property type="entry name" value="RRM"/>
    <property type="match status" value="1"/>
</dbReference>
<evidence type="ECO:0000313" key="6">
    <source>
        <dbReference type="EMBL" id="MCH82398.1"/>
    </source>
</evidence>
<evidence type="ECO:0000256" key="2">
    <source>
        <dbReference type="ARBA" id="ARBA00022728"/>
    </source>
</evidence>
<protein>
    <submittedName>
        <fullName evidence="6">RNA recognition motif</fullName>
    </submittedName>
</protein>
<dbReference type="SUPFAM" id="SSF54928">
    <property type="entry name" value="RNA-binding domain, RBD"/>
    <property type="match status" value="1"/>
</dbReference>
<evidence type="ECO:0000256" key="4">
    <source>
        <dbReference type="PROSITE-ProRule" id="PRU00176"/>
    </source>
</evidence>
<feature type="domain" description="RRM" evidence="5">
    <location>
        <begin position="33"/>
        <end position="110"/>
    </location>
</feature>
<comment type="caution">
    <text evidence="6">The sequence shown here is derived from an EMBL/GenBank/DDBJ whole genome shotgun (WGS) entry which is preliminary data.</text>
</comment>
<sequence length="487" mass="55263">MREKEERDGLESGGRKSYNKGRGYVHRLDQVATSFFITNFPDDVKTVDIWPKFARYGRVGEVYIPNKLDKQGKRFRFVKFRDVKDVRELLDRISSIWMGSYKLRVTLARFKKRDVTKEVDGLRNDARELSVRDDALVNEGRTFKTALTDKPKQHRSGKEPMVENGGEKRVGEVAWEVEVEAEALAKLKGSFVGFLTQHKDLEMVVVVGWWCTWFERLEEWSPDLVSNHRVSWLSCFGVPLHVWGDAIFRSLAFKFRSFVEVDYSTKNMLRGDVARIKIVTDRPTCVDSSFVISVLGKKFVVRVMEEVGGVADDASACCGGCTMEREDRSSDGYREVALWLRRPKGCQVKVVTVTGRRAAWKLNSLSGGDPHLLGIVNEATADKKEDFLEVSRALMVVSGEAERSLENVFPVKRQGEFELGTRSRVQEEGEVKEVGSGSPLRGEVIGPNILQPIALRTRSGEILFNENKGVSLRNPVLGKNWVFWVMN</sequence>
<dbReference type="InterPro" id="IPR012677">
    <property type="entry name" value="Nucleotide-bd_a/b_plait_sf"/>
</dbReference>
<accession>A0A392M6M6</accession>
<organism evidence="6 7">
    <name type="scientific">Trifolium medium</name>
    <dbReference type="NCBI Taxonomy" id="97028"/>
    <lineage>
        <taxon>Eukaryota</taxon>
        <taxon>Viridiplantae</taxon>
        <taxon>Streptophyta</taxon>
        <taxon>Embryophyta</taxon>
        <taxon>Tracheophyta</taxon>
        <taxon>Spermatophyta</taxon>
        <taxon>Magnoliopsida</taxon>
        <taxon>eudicotyledons</taxon>
        <taxon>Gunneridae</taxon>
        <taxon>Pentapetalae</taxon>
        <taxon>rosids</taxon>
        <taxon>fabids</taxon>
        <taxon>Fabales</taxon>
        <taxon>Fabaceae</taxon>
        <taxon>Papilionoideae</taxon>
        <taxon>50 kb inversion clade</taxon>
        <taxon>NPAAA clade</taxon>
        <taxon>Hologalegina</taxon>
        <taxon>IRL clade</taxon>
        <taxon>Trifolieae</taxon>
        <taxon>Trifolium</taxon>
    </lineage>
</organism>
<evidence type="ECO:0000256" key="1">
    <source>
        <dbReference type="ARBA" id="ARBA00022664"/>
    </source>
</evidence>
<name>A0A392M6M6_9FABA</name>
<dbReference type="AlphaFoldDB" id="A0A392M6M6"/>
<keyword evidence="4" id="KW-0694">RNA-binding</keyword>
<keyword evidence="2" id="KW-0747">Spliceosome</keyword>
<keyword evidence="7" id="KW-1185">Reference proteome</keyword>
<dbReference type="Pfam" id="PF00076">
    <property type="entry name" value="RRM_1"/>
    <property type="match status" value="1"/>
</dbReference>
<dbReference type="InterPro" id="IPR050907">
    <property type="entry name" value="SRSF"/>
</dbReference>
<keyword evidence="1" id="KW-0507">mRNA processing</keyword>
<dbReference type="GO" id="GO:0008380">
    <property type="term" value="P:RNA splicing"/>
    <property type="evidence" value="ECO:0007669"/>
    <property type="project" value="UniProtKB-KW"/>
</dbReference>
<dbReference type="InterPro" id="IPR035979">
    <property type="entry name" value="RBD_domain_sf"/>
</dbReference>